<dbReference type="Gene3D" id="3.40.1190.20">
    <property type="match status" value="1"/>
</dbReference>
<gene>
    <name evidence="8" type="ORF">D8M06_12485</name>
</gene>
<dbReference type="GO" id="GO:0008865">
    <property type="term" value="F:fructokinase activity"/>
    <property type="evidence" value="ECO:0007669"/>
    <property type="project" value="UniProtKB-ARBA"/>
</dbReference>
<protein>
    <submittedName>
        <fullName evidence="8">Sugar kinase</fullName>
    </submittedName>
</protein>
<dbReference type="InterPro" id="IPR002173">
    <property type="entry name" value="Carboh/pur_kinase_PfkB_CS"/>
</dbReference>
<dbReference type="AlphaFoldDB" id="A0A495A172"/>
<dbReference type="GO" id="GO:0005524">
    <property type="term" value="F:ATP binding"/>
    <property type="evidence" value="ECO:0007669"/>
    <property type="project" value="UniProtKB-KW"/>
</dbReference>
<dbReference type="GO" id="GO:0006000">
    <property type="term" value="P:fructose metabolic process"/>
    <property type="evidence" value="ECO:0007669"/>
    <property type="project" value="UniProtKB-ARBA"/>
</dbReference>
<reference evidence="8 9" key="1">
    <citation type="journal article" date="2016" name="Int. J. Syst. Evol. Microbiol.">
        <title>Oceanobacillus halophilus sp. nov., a novel moderately halophilic bacterium from a hypersaline lake.</title>
        <authorList>
            <person name="Amoozegar M.A."/>
            <person name="Bagheri M."/>
            <person name="Makhdoumi A."/>
            <person name="Nikou M.M."/>
            <person name="Fazeli S.A.S."/>
            <person name="Schumann P."/>
            <person name="Sproer C."/>
            <person name="Sanchez-Porro C."/>
            <person name="Ventosa A."/>
        </authorList>
    </citation>
    <scope>NUCLEOTIDE SEQUENCE [LARGE SCALE GENOMIC DNA]</scope>
    <source>
        <strain evidence="8 9">DSM 23996</strain>
    </source>
</reference>
<evidence type="ECO:0000256" key="3">
    <source>
        <dbReference type="ARBA" id="ARBA00022741"/>
    </source>
</evidence>
<evidence type="ECO:0000256" key="2">
    <source>
        <dbReference type="ARBA" id="ARBA00022679"/>
    </source>
</evidence>
<dbReference type="PRINTS" id="PR00990">
    <property type="entry name" value="RIBOKINASE"/>
</dbReference>
<keyword evidence="4 6" id="KW-0418">Kinase</keyword>
<dbReference type="InterPro" id="IPR050306">
    <property type="entry name" value="PfkB_Carbo_kinase"/>
</dbReference>
<dbReference type="InterPro" id="IPR011611">
    <property type="entry name" value="PfkB_dom"/>
</dbReference>
<dbReference type="InterPro" id="IPR002139">
    <property type="entry name" value="Ribo/fructo_kinase"/>
</dbReference>
<comment type="caution">
    <text evidence="8">The sequence shown here is derived from an EMBL/GenBank/DDBJ whole genome shotgun (WGS) entry which is preliminary data.</text>
</comment>
<accession>A0A495A172</accession>
<dbReference type="PANTHER" id="PTHR43085">
    <property type="entry name" value="HEXOKINASE FAMILY MEMBER"/>
    <property type="match status" value="1"/>
</dbReference>
<sequence>MDVVTIGESMVLFTPQTAGPLRFSDTFHRTIGGAESNVAIALSRLGHQAGWISRLGNDEFGLYLRNYIRGEGVDTSAVRFDTDAPTAVFFKEANPGKDPKIYYYRRNSAASNMTPEELDEVYLSKAKMIHITGITPALSESCKQTIYRTIHIAKQNNQTIVFDPNVRLKLWPEEEAAEILSDIAMKSDIVMPGLKEGELLTGGKNPEKIAEKLLQGNAKAVVIKLGERGAYYQTDSASAYVPGEKVSKIIDTVGAGDGFAAGFISGMLRGWEYEQAVALGNKLGAYALSVLGDAEGYPYWSEINPDNSEKLILR</sequence>
<dbReference type="Pfam" id="PF00294">
    <property type="entry name" value="PfkB"/>
    <property type="match status" value="1"/>
</dbReference>
<keyword evidence="2 6" id="KW-0808">Transferase</keyword>
<evidence type="ECO:0000259" key="7">
    <source>
        <dbReference type="Pfam" id="PF00294"/>
    </source>
</evidence>
<organism evidence="8 9">
    <name type="scientific">Oceanobacillus halophilus</name>
    <dbReference type="NCBI Taxonomy" id="930130"/>
    <lineage>
        <taxon>Bacteria</taxon>
        <taxon>Bacillati</taxon>
        <taxon>Bacillota</taxon>
        <taxon>Bacilli</taxon>
        <taxon>Bacillales</taxon>
        <taxon>Bacillaceae</taxon>
        <taxon>Oceanobacillus</taxon>
    </lineage>
</organism>
<dbReference type="PROSITE" id="PS00584">
    <property type="entry name" value="PFKB_KINASES_2"/>
    <property type="match status" value="1"/>
</dbReference>
<dbReference type="OrthoDB" id="9813569at2"/>
<dbReference type="RefSeq" id="WP_121204745.1">
    <property type="nucleotide sequence ID" value="NZ_RBZP01000010.1"/>
</dbReference>
<feature type="domain" description="Carbohydrate kinase PfkB" evidence="7">
    <location>
        <begin position="2"/>
        <end position="296"/>
    </location>
</feature>
<name>A0A495A172_9BACI</name>
<evidence type="ECO:0000256" key="6">
    <source>
        <dbReference type="RuleBase" id="RU003704"/>
    </source>
</evidence>
<keyword evidence="5" id="KW-0067">ATP-binding</keyword>
<evidence type="ECO:0000313" key="9">
    <source>
        <dbReference type="Proteomes" id="UP000269301"/>
    </source>
</evidence>
<keyword evidence="3" id="KW-0547">Nucleotide-binding</keyword>
<dbReference type="SUPFAM" id="SSF53613">
    <property type="entry name" value="Ribokinase-like"/>
    <property type="match status" value="1"/>
</dbReference>
<evidence type="ECO:0000256" key="4">
    <source>
        <dbReference type="ARBA" id="ARBA00022777"/>
    </source>
</evidence>
<evidence type="ECO:0000256" key="1">
    <source>
        <dbReference type="ARBA" id="ARBA00010688"/>
    </source>
</evidence>
<dbReference type="EMBL" id="RBZP01000010">
    <property type="protein sequence ID" value="RKQ32476.1"/>
    <property type="molecule type" value="Genomic_DNA"/>
</dbReference>
<dbReference type="PANTHER" id="PTHR43085:SF1">
    <property type="entry name" value="PSEUDOURIDINE KINASE-RELATED"/>
    <property type="match status" value="1"/>
</dbReference>
<dbReference type="Proteomes" id="UP000269301">
    <property type="component" value="Unassembled WGS sequence"/>
</dbReference>
<proteinExistence type="inferred from homology"/>
<keyword evidence="9" id="KW-1185">Reference proteome</keyword>
<evidence type="ECO:0000313" key="8">
    <source>
        <dbReference type="EMBL" id="RKQ32476.1"/>
    </source>
</evidence>
<comment type="similarity">
    <text evidence="1 6">Belongs to the carbohydrate kinase PfkB family.</text>
</comment>
<evidence type="ECO:0000256" key="5">
    <source>
        <dbReference type="ARBA" id="ARBA00022840"/>
    </source>
</evidence>
<dbReference type="CDD" id="cd01166">
    <property type="entry name" value="KdgK"/>
    <property type="match status" value="1"/>
</dbReference>
<dbReference type="InterPro" id="IPR029056">
    <property type="entry name" value="Ribokinase-like"/>
</dbReference>